<dbReference type="GO" id="GO:1904680">
    <property type="term" value="F:peptide transmembrane transporter activity"/>
    <property type="evidence" value="ECO:0007669"/>
    <property type="project" value="TreeGrafter"/>
</dbReference>
<dbReference type="PIRSF" id="PIRSF002741">
    <property type="entry name" value="MppA"/>
    <property type="match status" value="1"/>
</dbReference>
<accession>A0A1R0X409</accession>
<dbReference type="RefSeq" id="WP_051490950.1">
    <property type="nucleotide sequence ID" value="NZ_MKQP01000034.1"/>
</dbReference>
<dbReference type="Gene3D" id="3.10.105.10">
    <property type="entry name" value="Dipeptide-binding Protein, Domain 3"/>
    <property type="match status" value="1"/>
</dbReference>
<dbReference type="Gene3D" id="3.40.190.10">
    <property type="entry name" value="Periplasmic binding protein-like II"/>
    <property type="match status" value="1"/>
</dbReference>
<comment type="subcellular location">
    <subcellularLocation>
        <location evidence="1">Cell membrane</location>
        <topology evidence="1">Lipid-anchor</topology>
    </subcellularLocation>
</comment>
<dbReference type="PANTHER" id="PTHR30290:SF10">
    <property type="entry name" value="PERIPLASMIC OLIGOPEPTIDE-BINDING PROTEIN-RELATED"/>
    <property type="match status" value="1"/>
</dbReference>
<dbReference type="PROSITE" id="PS51257">
    <property type="entry name" value="PROKAR_LIPOPROTEIN"/>
    <property type="match status" value="1"/>
</dbReference>
<dbReference type="InterPro" id="IPR030678">
    <property type="entry name" value="Peptide/Ni-bd"/>
</dbReference>
<evidence type="ECO:0000256" key="2">
    <source>
        <dbReference type="ARBA" id="ARBA00005695"/>
    </source>
</evidence>
<protein>
    <submittedName>
        <fullName evidence="7">Nickel ABC transporter substrate-binding protein</fullName>
    </submittedName>
</protein>
<dbReference type="InterPro" id="IPR011980">
    <property type="entry name" value="CntA-like"/>
</dbReference>
<dbReference type="InterPro" id="IPR039424">
    <property type="entry name" value="SBP_5"/>
</dbReference>
<dbReference type="AlphaFoldDB" id="A0A1R0X409"/>
<comment type="similarity">
    <text evidence="2">Belongs to the bacterial solute-binding protein 5 family.</text>
</comment>
<dbReference type="GO" id="GO:0015833">
    <property type="term" value="P:peptide transport"/>
    <property type="evidence" value="ECO:0007669"/>
    <property type="project" value="TreeGrafter"/>
</dbReference>
<reference evidence="7 8" key="1">
    <citation type="submission" date="2016-10" db="EMBL/GenBank/DDBJ databases">
        <title>Paenibacillus species isolates.</title>
        <authorList>
            <person name="Beno S.M."/>
        </authorList>
    </citation>
    <scope>NUCLEOTIDE SEQUENCE [LARGE SCALE GENOMIC DNA]</scope>
    <source>
        <strain evidence="7 8">FSL H7-0604</strain>
    </source>
</reference>
<feature type="compositionally biased region" description="Low complexity" evidence="5">
    <location>
        <begin position="37"/>
        <end position="50"/>
    </location>
</feature>
<name>A0A1R0X409_9BACL</name>
<dbReference type="InterPro" id="IPR000914">
    <property type="entry name" value="SBP_5_dom"/>
</dbReference>
<evidence type="ECO:0000259" key="6">
    <source>
        <dbReference type="Pfam" id="PF00496"/>
    </source>
</evidence>
<evidence type="ECO:0000256" key="3">
    <source>
        <dbReference type="ARBA" id="ARBA00022448"/>
    </source>
</evidence>
<feature type="region of interest" description="Disordered" evidence="5">
    <location>
        <begin position="37"/>
        <end position="58"/>
    </location>
</feature>
<comment type="caution">
    <text evidence="7">The sequence shown here is derived from an EMBL/GenBank/DDBJ whole genome shotgun (WGS) entry which is preliminary data.</text>
</comment>
<evidence type="ECO:0000313" key="7">
    <source>
        <dbReference type="EMBL" id="OMD27957.1"/>
    </source>
</evidence>
<proteinExistence type="inferred from homology"/>
<dbReference type="PANTHER" id="PTHR30290">
    <property type="entry name" value="PERIPLASMIC BINDING COMPONENT OF ABC TRANSPORTER"/>
    <property type="match status" value="1"/>
</dbReference>
<dbReference type="GO" id="GO:0043190">
    <property type="term" value="C:ATP-binding cassette (ABC) transporter complex"/>
    <property type="evidence" value="ECO:0007669"/>
    <property type="project" value="InterPro"/>
</dbReference>
<dbReference type="EMBL" id="MKQP01000034">
    <property type="protein sequence ID" value="OMD27957.1"/>
    <property type="molecule type" value="Genomic_DNA"/>
</dbReference>
<dbReference type="Proteomes" id="UP000187465">
    <property type="component" value="Unassembled WGS sequence"/>
</dbReference>
<keyword evidence="3" id="KW-0813">Transport</keyword>
<gene>
    <name evidence="7" type="ORF">BJP51_02270</name>
</gene>
<dbReference type="PROSITE" id="PS01040">
    <property type="entry name" value="SBP_BACTERIAL_5"/>
    <property type="match status" value="1"/>
</dbReference>
<evidence type="ECO:0000256" key="1">
    <source>
        <dbReference type="ARBA" id="ARBA00004193"/>
    </source>
</evidence>
<feature type="domain" description="Solute-binding protein family 5" evidence="6">
    <location>
        <begin position="101"/>
        <end position="474"/>
    </location>
</feature>
<evidence type="ECO:0000256" key="4">
    <source>
        <dbReference type="ARBA" id="ARBA00022729"/>
    </source>
</evidence>
<evidence type="ECO:0000313" key="8">
    <source>
        <dbReference type="Proteomes" id="UP000187465"/>
    </source>
</evidence>
<dbReference type="CDD" id="cd08489">
    <property type="entry name" value="PBP2_NikA"/>
    <property type="match status" value="1"/>
</dbReference>
<dbReference type="GO" id="GO:0015675">
    <property type="term" value="P:nickel cation transport"/>
    <property type="evidence" value="ECO:0007669"/>
    <property type="project" value="InterPro"/>
</dbReference>
<organism evidence="7 8">
    <name type="scientific">Paenibacillus odorifer</name>
    <dbReference type="NCBI Taxonomy" id="189426"/>
    <lineage>
        <taxon>Bacteria</taxon>
        <taxon>Bacillati</taxon>
        <taxon>Bacillota</taxon>
        <taxon>Bacilli</taxon>
        <taxon>Bacillales</taxon>
        <taxon>Paenibacillaceae</taxon>
        <taxon>Paenibacillus</taxon>
    </lineage>
</organism>
<dbReference type="GO" id="GO:0020037">
    <property type="term" value="F:heme binding"/>
    <property type="evidence" value="ECO:0007669"/>
    <property type="project" value="InterPro"/>
</dbReference>
<dbReference type="GO" id="GO:0042597">
    <property type="term" value="C:periplasmic space"/>
    <property type="evidence" value="ECO:0007669"/>
    <property type="project" value="UniProtKB-ARBA"/>
</dbReference>
<dbReference type="InterPro" id="IPR023765">
    <property type="entry name" value="SBP_5_CS"/>
</dbReference>
<sequence>MRTNLKTKSLLSKSLFFMLLVVVMVISGCGNSNNSNSTARANNTANNEAAQGSEAQDKTVTVAISSDAGIDRLDAGAYDGSMNVHAMIYEGLVEYGEKGEILPSLAESWDISEDGKVYTFHLRHDVKFSDGTEFNADAVKFSFERWIKDPANSLNVATAMQSLVVVDEHTITMTFNKAYYPFLTELSFARPVRIISPSAVEPAGDITGKFIKAIGTGAWMAESYKTDQEAVLVRNPNYWGEMPKLSKIILKVIPDPQSRVLALQAGDVDIAGGQMGKIPVESVPVIEAVSSLTLQKAQGTNSHFMIFNYKTPALQDLNVRKAINLAINKKSIVDDLMDGIGSEAQGLFPLTVPYVTESNNTWYGFDPLEAKQLLATAGYTDSDGDGMVQKDGAQLELNFVLQQAEYPEWKSISELVQSELKEIGIRVNLQVLEPNAYYDALWTSKAYDLIMYRTYDDAYNPHAFLLSLFHKTADASAVVWSDPALESQIDTAVGTTDIQERQTAYDSIFSKLYQEAMFAAIYFPDDILAVNNRVTGFKPGYSTFMPVFWNLLDIGEK</sequence>
<keyword evidence="4" id="KW-0732">Signal</keyword>
<evidence type="ECO:0000256" key="5">
    <source>
        <dbReference type="SAM" id="MobiDB-lite"/>
    </source>
</evidence>
<dbReference type="GO" id="GO:0016151">
    <property type="term" value="F:nickel cation binding"/>
    <property type="evidence" value="ECO:0007669"/>
    <property type="project" value="InterPro"/>
</dbReference>
<dbReference type="SUPFAM" id="SSF53850">
    <property type="entry name" value="Periplasmic binding protein-like II"/>
    <property type="match status" value="1"/>
</dbReference>
<dbReference type="Pfam" id="PF00496">
    <property type="entry name" value="SBP_bac_5"/>
    <property type="match status" value="1"/>
</dbReference>